<dbReference type="PANTHER" id="PTHR24422:SF21">
    <property type="entry name" value="CHEMOTAXIS PROTEIN METHYLTRANSFERASE 1"/>
    <property type="match status" value="1"/>
</dbReference>
<keyword evidence="5" id="KW-0949">S-adenosyl-L-methionine</keyword>
<gene>
    <name evidence="8" type="ORF">SAMN02745172_01296</name>
</gene>
<dbReference type="OrthoDB" id="9816309at2"/>
<dbReference type="InterPro" id="IPR022641">
    <property type="entry name" value="CheR_N"/>
</dbReference>
<feature type="domain" description="CheR-type methyltransferase" evidence="7">
    <location>
        <begin position="1"/>
        <end position="255"/>
    </location>
</feature>
<dbReference type="SUPFAM" id="SSF53335">
    <property type="entry name" value="S-adenosyl-L-methionine-dependent methyltransferases"/>
    <property type="match status" value="1"/>
</dbReference>
<dbReference type="Gene3D" id="1.10.155.10">
    <property type="entry name" value="Chemotaxis receptor methyltransferase CheR, N-terminal domain"/>
    <property type="match status" value="1"/>
</dbReference>
<proteinExistence type="predicted"/>
<dbReference type="InterPro" id="IPR050903">
    <property type="entry name" value="Bact_Chemotaxis_MeTrfase"/>
</dbReference>
<evidence type="ECO:0000313" key="8">
    <source>
        <dbReference type="EMBL" id="SHO63176.1"/>
    </source>
</evidence>
<keyword evidence="9" id="KW-1185">Reference proteome</keyword>
<dbReference type="PRINTS" id="PR00996">
    <property type="entry name" value="CHERMTFRASE"/>
</dbReference>
<dbReference type="PANTHER" id="PTHR24422">
    <property type="entry name" value="CHEMOTAXIS PROTEIN METHYLTRANSFERASE"/>
    <property type="match status" value="1"/>
</dbReference>
<sequence length="335" mass="37140">MIALADYEFFRRLLKGRSGLALPDDKQYLLESRLTPVMDQFGIQGFAQLAQRLRGPDAREIEDAVVDAMTTNETFFFRDRSPFETFTSFVLPSIARARPAGQPLRIWCAAASTGQEPYSLAMCLRENAAIIGGRKVEILATDISHVALERAKAGIYSQFEVQRGLPIQHLLKYFTKSGDQWQVNADIRAMITYRYLNLLDSFVSLGRFDIVFCRNVLIYFDPPTKSDVLERISKLMAPDGHLFLGGAETVVGLTDCLRPNGDYRGLYHLKGSTDGADAPAYRIAAPAPSPAPPAQPTAAFPPPQPHPARPADAQARQTHRPPRYFPPRGANEFGG</sequence>
<dbReference type="SMART" id="SM00138">
    <property type="entry name" value="MeTrc"/>
    <property type="match status" value="1"/>
</dbReference>
<dbReference type="AlphaFoldDB" id="A0A1M7ZES3"/>
<dbReference type="EC" id="2.1.1.80" evidence="2"/>
<dbReference type="InterPro" id="IPR022642">
    <property type="entry name" value="CheR_C"/>
</dbReference>
<accession>A0A1M7ZES3</accession>
<dbReference type="GO" id="GO:0032259">
    <property type="term" value="P:methylation"/>
    <property type="evidence" value="ECO:0007669"/>
    <property type="project" value="UniProtKB-KW"/>
</dbReference>
<dbReference type="GO" id="GO:0008983">
    <property type="term" value="F:protein-glutamate O-methyltransferase activity"/>
    <property type="evidence" value="ECO:0007669"/>
    <property type="project" value="UniProtKB-EC"/>
</dbReference>
<dbReference type="InterPro" id="IPR036804">
    <property type="entry name" value="CheR_N_sf"/>
</dbReference>
<dbReference type="EMBL" id="FRXO01000002">
    <property type="protein sequence ID" value="SHO63176.1"/>
    <property type="molecule type" value="Genomic_DNA"/>
</dbReference>
<keyword evidence="4 8" id="KW-0808">Transferase</keyword>
<dbReference type="PROSITE" id="PS50123">
    <property type="entry name" value="CHER"/>
    <property type="match status" value="1"/>
</dbReference>
<dbReference type="Pfam" id="PF01739">
    <property type="entry name" value="CheR"/>
    <property type="match status" value="1"/>
</dbReference>
<evidence type="ECO:0000256" key="2">
    <source>
        <dbReference type="ARBA" id="ARBA00012534"/>
    </source>
</evidence>
<comment type="catalytic activity">
    <reaction evidence="1">
        <text>L-glutamyl-[protein] + S-adenosyl-L-methionine = [protein]-L-glutamate 5-O-methyl ester + S-adenosyl-L-homocysteine</text>
        <dbReference type="Rhea" id="RHEA:24452"/>
        <dbReference type="Rhea" id="RHEA-COMP:10208"/>
        <dbReference type="Rhea" id="RHEA-COMP:10311"/>
        <dbReference type="ChEBI" id="CHEBI:29973"/>
        <dbReference type="ChEBI" id="CHEBI:57856"/>
        <dbReference type="ChEBI" id="CHEBI:59789"/>
        <dbReference type="ChEBI" id="CHEBI:82795"/>
        <dbReference type="EC" id="2.1.1.80"/>
    </reaction>
</comment>
<evidence type="ECO:0000256" key="1">
    <source>
        <dbReference type="ARBA" id="ARBA00001541"/>
    </source>
</evidence>
<dbReference type="STRING" id="1123029.SAMN02745172_01296"/>
<organism evidence="8 9">
    <name type="scientific">Pseudoxanthobacter soli DSM 19599</name>
    <dbReference type="NCBI Taxonomy" id="1123029"/>
    <lineage>
        <taxon>Bacteria</taxon>
        <taxon>Pseudomonadati</taxon>
        <taxon>Pseudomonadota</taxon>
        <taxon>Alphaproteobacteria</taxon>
        <taxon>Hyphomicrobiales</taxon>
        <taxon>Segnochrobactraceae</taxon>
        <taxon>Pseudoxanthobacter</taxon>
    </lineage>
</organism>
<evidence type="ECO:0000256" key="5">
    <source>
        <dbReference type="ARBA" id="ARBA00022691"/>
    </source>
</evidence>
<feature type="compositionally biased region" description="Pro residues" evidence="6">
    <location>
        <begin position="287"/>
        <end position="308"/>
    </location>
</feature>
<evidence type="ECO:0000313" key="9">
    <source>
        <dbReference type="Proteomes" id="UP000186406"/>
    </source>
</evidence>
<evidence type="ECO:0000256" key="3">
    <source>
        <dbReference type="ARBA" id="ARBA00022603"/>
    </source>
</evidence>
<reference evidence="8 9" key="1">
    <citation type="submission" date="2016-12" db="EMBL/GenBank/DDBJ databases">
        <authorList>
            <person name="Song W.-J."/>
            <person name="Kurnit D.M."/>
        </authorList>
    </citation>
    <scope>NUCLEOTIDE SEQUENCE [LARGE SCALE GENOMIC DNA]</scope>
    <source>
        <strain evidence="8 9">DSM 19599</strain>
    </source>
</reference>
<dbReference type="SUPFAM" id="SSF47757">
    <property type="entry name" value="Chemotaxis receptor methyltransferase CheR, N-terminal domain"/>
    <property type="match status" value="1"/>
</dbReference>
<dbReference type="InterPro" id="IPR029063">
    <property type="entry name" value="SAM-dependent_MTases_sf"/>
</dbReference>
<evidence type="ECO:0000256" key="6">
    <source>
        <dbReference type="SAM" id="MobiDB-lite"/>
    </source>
</evidence>
<evidence type="ECO:0000259" key="7">
    <source>
        <dbReference type="PROSITE" id="PS50123"/>
    </source>
</evidence>
<keyword evidence="3 8" id="KW-0489">Methyltransferase</keyword>
<evidence type="ECO:0000256" key="4">
    <source>
        <dbReference type="ARBA" id="ARBA00022679"/>
    </source>
</evidence>
<name>A0A1M7ZES3_9HYPH</name>
<protein>
    <recommendedName>
        <fullName evidence="2">protein-glutamate O-methyltransferase</fullName>
        <ecNumber evidence="2">2.1.1.80</ecNumber>
    </recommendedName>
</protein>
<dbReference type="Proteomes" id="UP000186406">
    <property type="component" value="Unassembled WGS sequence"/>
</dbReference>
<dbReference type="InterPro" id="IPR000780">
    <property type="entry name" value="CheR_MeTrfase"/>
</dbReference>
<feature type="region of interest" description="Disordered" evidence="6">
    <location>
        <begin position="285"/>
        <end position="335"/>
    </location>
</feature>
<dbReference type="Gene3D" id="3.40.50.150">
    <property type="entry name" value="Vaccinia Virus protein VP39"/>
    <property type="match status" value="1"/>
</dbReference>
<dbReference type="Pfam" id="PF03705">
    <property type="entry name" value="CheR_N"/>
    <property type="match status" value="1"/>
</dbReference>